<evidence type="ECO:0000313" key="12">
    <source>
        <dbReference type="EMBL" id="TRY93869.1"/>
    </source>
</evidence>
<keyword evidence="7" id="KW-0862">Zinc</keyword>
<dbReference type="Pfam" id="PF17779">
    <property type="entry name" value="WHD_NOD2"/>
    <property type="match status" value="1"/>
</dbReference>
<keyword evidence="2" id="KW-0963">Cytoplasm</keyword>
<evidence type="ECO:0000256" key="1">
    <source>
        <dbReference type="ARBA" id="ARBA00004496"/>
    </source>
</evidence>
<organism evidence="12 13">
    <name type="scientific">Danionella cerebrum</name>
    <dbReference type="NCBI Taxonomy" id="2873325"/>
    <lineage>
        <taxon>Eukaryota</taxon>
        <taxon>Metazoa</taxon>
        <taxon>Chordata</taxon>
        <taxon>Craniata</taxon>
        <taxon>Vertebrata</taxon>
        <taxon>Euteleostomi</taxon>
        <taxon>Actinopterygii</taxon>
        <taxon>Neopterygii</taxon>
        <taxon>Teleostei</taxon>
        <taxon>Ostariophysi</taxon>
        <taxon>Cypriniformes</taxon>
        <taxon>Danionidae</taxon>
        <taxon>Danioninae</taxon>
        <taxon>Danionella</taxon>
    </lineage>
</organism>
<dbReference type="InterPro" id="IPR051261">
    <property type="entry name" value="NLR"/>
</dbReference>
<dbReference type="InterPro" id="IPR041075">
    <property type="entry name" value="NOD1/2_WH"/>
</dbReference>
<keyword evidence="3" id="KW-0433">Leucine-rich repeat</keyword>
<proteinExistence type="predicted"/>
<dbReference type="Proteomes" id="UP000316079">
    <property type="component" value="Unassembled WGS sequence"/>
</dbReference>
<gene>
    <name evidence="12" type="ORF">DNTS_023780</name>
</gene>
<evidence type="ECO:0000313" key="13">
    <source>
        <dbReference type="Proteomes" id="UP000316079"/>
    </source>
</evidence>
<evidence type="ECO:0000256" key="2">
    <source>
        <dbReference type="ARBA" id="ARBA00022490"/>
    </source>
</evidence>
<dbReference type="InterPro" id="IPR000315">
    <property type="entry name" value="Znf_B-box"/>
</dbReference>
<keyword evidence="6 9" id="KW-0479">Metal-binding</keyword>
<dbReference type="Pfam" id="PF13516">
    <property type="entry name" value="LRR_6"/>
    <property type="match status" value="2"/>
</dbReference>
<name>A0A553QV68_9TELE</name>
<comment type="caution">
    <text evidence="12">The sequence shown here is derived from an EMBL/GenBank/DDBJ whole genome shotgun (WGS) entry which is preliminary data.</text>
</comment>
<dbReference type="InterPro" id="IPR027417">
    <property type="entry name" value="P-loop_NTPase"/>
</dbReference>
<dbReference type="AlphaFoldDB" id="A0A553QV68"/>
<evidence type="ECO:0000256" key="4">
    <source>
        <dbReference type="ARBA" id="ARBA00022737"/>
    </source>
</evidence>
<keyword evidence="5" id="KW-0547">Nucleotide-binding</keyword>
<dbReference type="SUPFAM" id="SSF52047">
    <property type="entry name" value="RNI-like"/>
    <property type="match status" value="1"/>
</dbReference>
<dbReference type="InterPro" id="IPR032675">
    <property type="entry name" value="LRR_dom_sf"/>
</dbReference>
<dbReference type="SUPFAM" id="SSF57845">
    <property type="entry name" value="B-box zinc-binding domain"/>
    <property type="match status" value="1"/>
</dbReference>
<feature type="non-terminal residue" evidence="12">
    <location>
        <position position="881"/>
    </location>
</feature>
<dbReference type="OrthoDB" id="120976at2759"/>
<dbReference type="CDD" id="cd19769">
    <property type="entry name" value="Bbox2_TRIM16-like"/>
    <property type="match status" value="1"/>
</dbReference>
<dbReference type="InterPro" id="IPR041267">
    <property type="entry name" value="NLRP_HD2"/>
</dbReference>
<keyword evidence="8" id="KW-0067">ATP-binding</keyword>
<reference evidence="12 13" key="1">
    <citation type="journal article" date="2019" name="Sci. Data">
        <title>Hybrid genome assembly and annotation of Danionella translucida.</title>
        <authorList>
            <person name="Kadobianskyi M."/>
            <person name="Schulze L."/>
            <person name="Schuelke M."/>
            <person name="Judkewitz B."/>
        </authorList>
    </citation>
    <scope>NUCLEOTIDE SEQUENCE [LARGE SCALE GENOMIC DNA]</scope>
    <source>
        <strain evidence="12 13">Bolton</strain>
    </source>
</reference>
<dbReference type="Pfam" id="PF05729">
    <property type="entry name" value="NACHT"/>
    <property type="match status" value="1"/>
</dbReference>
<dbReference type="STRING" id="623744.A0A553QV68"/>
<dbReference type="GO" id="GO:0005737">
    <property type="term" value="C:cytoplasm"/>
    <property type="evidence" value="ECO:0007669"/>
    <property type="project" value="UniProtKB-SubCell"/>
</dbReference>
<dbReference type="PROSITE" id="PS50119">
    <property type="entry name" value="ZF_BBOX"/>
    <property type="match status" value="1"/>
</dbReference>
<dbReference type="Gene3D" id="3.40.50.300">
    <property type="entry name" value="P-loop containing nucleotide triphosphate hydrolases"/>
    <property type="match status" value="1"/>
</dbReference>
<feature type="compositionally biased region" description="Basic and acidic residues" evidence="10">
    <location>
        <begin position="48"/>
        <end position="67"/>
    </location>
</feature>
<dbReference type="InterPro" id="IPR001611">
    <property type="entry name" value="Leu-rich_rpt"/>
</dbReference>
<dbReference type="GO" id="GO:0005524">
    <property type="term" value="F:ATP binding"/>
    <property type="evidence" value="ECO:0007669"/>
    <property type="project" value="UniProtKB-KW"/>
</dbReference>
<keyword evidence="13" id="KW-1185">Reference proteome</keyword>
<evidence type="ECO:0000256" key="3">
    <source>
        <dbReference type="ARBA" id="ARBA00022614"/>
    </source>
</evidence>
<keyword evidence="4" id="KW-0677">Repeat</keyword>
<feature type="domain" description="B box-type" evidence="11">
    <location>
        <begin position="109"/>
        <end position="156"/>
    </location>
</feature>
<evidence type="ECO:0000256" key="9">
    <source>
        <dbReference type="PROSITE-ProRule" id="PRU00024"/>
    </source>
</evidence>
<accession>A0A553QV68</accession>
<feature type="compositionally biased region" description="Polar residues" evidence="10">
    <location>
        <begin position="31"/>
        <end position="40"/>
    </location>
</feature>
<evidence type="ECO:0000256" key="7">
    <source>
        <dbReference type="ARBA" id="ARBA00022833"/>
    </source>
</evidence>
<sequence>MSAEDPSVDSASVRSQEGPDIEQSEQERSSDTPSQVSMKSDGSIFRILDFRGKTQEPVERSEQERSDTPSQVSMKSDGSIFRILDFRGKTQEPAKRDNPMEDSHGGYRAPESVCERHGRTLDILCQTENMLICSICVQEKHKDCRKTYTAKQSVPGSKTILLNLMENMGKEELENFKRQLLEDYPGCFRIELSVADAAVKIVESFGGETALRILLNFQTNVGRGRQMNNEHEVLRNEIGTQGSTTDEVLYQCNDIFKKLPGHNMEVRTALTMGIAGIGKHVSVKKFILDWADGKANQDIECIIHLPFQELHHGTESCSLLELLHHHAPELKEADLPNLKVLFILEGLDLCRYPLDFHKNINCFDVKKQVPFDELLTNLIMGNLLPSALLWITTRPSAANRIPPEYVHRITEICGFGETEKEEYFRRKIGDQILASKIIAHLKSCRSLYIMCHMPIFCWISATVLENVMSDKNSEEIPRTLTEMFTHLLLIQISLKHKKFNGADASNPKKLSDIDKSFILNLGKLAFQQMEKRNFVFTEEDLRKGGIDVSKVQEYSLCTEMFRVDLGLYREKVYVFEHACNQEFLAAIYAHFACVNNQRNVFDKDQSKKNPDLSVVHQMAIDKAWKSENGHLDLFLRFFLGLSVTPNCGLLKDLLNKKSSSKPCADKTRTVNFIHEKIKQEESPDKIINLFHCLNELNDHTLVKAIQAALKSGTLLGSDLEPEQWSALAYVYLKSEEELDVFDTKSFQTTMANQLRLLPVLRICKKARLKQCDLTAASCTNLGSVLKSNRHLKDLDLEGNDLEDTGVNHISSGLKDPTCTLKKLGLSGCMVTELGCRSLALALTSNPDHLRELDLTYNNPGDEGMKILSRKMKGSDCKLEKL</sequence>
<dbReference type="Gene3D" id="3.30.160.60">
    <property type="entry name" value="Classic Zinc Finger"/>
    <property type="match status" value="1"/>
</dbReference>
<dbReference type="GO" id="GO:0008270">
    <property type="term" value="F:zinc ion binding"/>
    <property type="evidence" value="ECO:0007669"/>
    <property type="project" value="UniProtKB-KW"/>
</dbReference>
<dbReference type="PANTHER" id="PTHR24106">
    <property type="entry name" value="NACHT, LRR AND CARD DOMAINS-CONTAINING"/>
    <property type="match status" value="1"/>
</dbReference>
<dbReference type="Pfam" id="PF17776">
    <property type="entry name" value="NLRC4_HD2"/>
    <property type="match status" value="1"/>
</dbReference>
<protein>
    <recommendedName>
        <fullName evidence="11">B box-type domain-containing protein</fullName>
    </recommendedName>
</protein>
<evidence type="ECO:0000256" key="10">
    <source>
        <dbReference type="SAM" id="MobiDB-lite"/>
    </source>
</evidence>
<feature type="compositionally biased region" description="Basic and acidic residues" evidence="10">
    <location>
        <begin position="84"/>
        <end position="105"/>
    </location>
</feature>
<dbReference type="InterPro" id="IPR007111">
    <property type="entry name" value="NACHT_NTPase"/>
</dbReference>
<dbReference type="Gene3D" id="3.80.10.10">
    <property type="entry name" value="Ribonuclease Inhibitor"/>
    <property type="match status" value="1"/>
</dbReference>
<evidence type="ECO:0000256" key="8">
    <source>
        <dbReference type="ARBA" id="ARBA00022840"/>
    </source>
</evidence>
<evidence type="ECO:0000256" key="5">
    <source>
        <dbReference type="ARBA" id="ARBA00022741"/>
    </source>
</evidence>
<dbReference type="EMBL" id="SRMA01025492">
    <property type="protein sequence ID" value="TRY93869.1"/>
    <property type="molecule type" value="Genomic_DNA"/>
</dbReference>
<evidence type="ECO:0000256" key="6">
    <source>
        <dbReference type="ARBA" id="ARBA00022771"/>
    </source>
</evidence>
<feature type="region of interest" description="Disordered" evidence="10">
    <location>
        <begin position="1"/>
        <end position="107"/>
    </location>
</feature>
<keyword evidence="6 9" id="KW-0863">Zinc-finger</keyword>
<comment type="subcellular location">
    <subcellularLocation>
        <location evidence="1">Cytoplasm</location>
    </subcellularLocation>
</comment>
<evidence type="ECO:0000259" key="11">
    <source>
        <dbReference type="PROSITE" id="PS50119"/>
    </source>
</evidence>
<dbReference type="SMART" id="SM00368">
    <property type="entry name" value="LRR_RI"/>
    <property type="match status" value="3"/>
</dbReference>